<dbReference type="Proteomes" id="UP000266305">
    <property type="component" value="Unassembled WGS sequence"/>
</dbReference>
<name>A0AAX1UNL0_CERSP</name>
<gene>
    <name evidence="1" type="ORF">D1114_06385</name>
</gene>
<protein>
    <submittedName>
        <fullName evidence="1">Uncharacterized protein</fullName>
    </submittedName>
</protein>
<reference evidence="1 2" key="1">
    <citation type="submission" date="2018-08" db="EMBL/GenBank/DDBJ databases">
        <title>Draft genome sequence of Rhodobacter sphaeroides FY.</title>
        <authorList>
            <person name="Rayyan A."/>
            <person name="Meyer T.E."/>
            <person name="Kyndt J.A."/>
        </authorList>
    </citation>
    <scope>NUCLEOTIDE SEQUENCE [LARGE SCALE GENOMIC DNA]</scope>
    <source>
        <strain evidence="1 2">FY</strain>
    </source>
</reference>
<sequence length="263" mass="28324">MSRAAPFLIDDLLPEGVRLHAVRSVECRRIPGARSVVALTLAAGQEARLRSRLAGLGSSVVVLVAAEGTRAGEEATRALADRRLPGLVLVLEAQAGVDWVGRLRTLARRLVPQAALPQEAEPLPGAAASRYLAKMRELEVLIDPEAAEAPAGERTLDGARNWRSRLHARAVTRFLHRQGRASLHAARLLDRTASAREMTGGFGTLWAALDSERPPRALGSEDMAREEALLDGFIAQEKARQAALVRPAPWRGHGRLPGVGLRA</sequence>
<accession>A0AAX1UNL0</accession>
<dbReference type="RefSeq" id="WP_118999616.1">
    <property type="nucleotide sequence ID" value="NZ_QWGP01000005.1"/>
</dbReference>
<proteinExistence type="predicted"/>
<dbReference type="EMBL" id="QWGP01000005">
    <property type="protein sequence ID" value="RHZ96334.1"/>
    <property type="molecule type" value="Genomic_DNA"/>
</dbReference>
<comment type="caution">
    <text evidence="1">The sequence shown here is derived from an EMBL/GenBank/DDBJ whole genome shotgun (WGS) entry which is preliminary data.</text>
</comment>
<evidence type="ECO:0000313" key="2">
    <source>
        <dbReference type="Proteomes" id="UP000266305"/>
    </source>
</evidence>
<organism evidence="1 2">
    <name type="scientific">Cereibacter sphaeroides</name>
    <name type="common">Rhodobacter sphaeroides</name>
    <dbReference type="NCBI Taxonomy" id="1063"/>
    <lineage>
        <taxon>Bacteria</taxon>
        <taxon>Pseudomonadati</taxon>
        <taxon>Pseudomonadota</taxon>
        <taxon>Alphaproteobacteria</taxon>
        <taxon>Rhodobacterales</taxon>
        <taxon>Paracoccaceae</taxon>
        <taxon>Cereibacter</taxon>
    </lineage>
</organism>
<dbReference type="AlphaFoldDB" id="A0AAX1UNL0"/>
<evidence type="ECO:0000313" key="1">
    <source>
        <dbReference type="EMBL" id="RHZ96334.1"/>
    </source>
</evidence>